<organism evidence="2 3">
    <name type="scientific">Taishania pollutisoli</name>
    <dbReference type="NCBI Taxonomy" id="2766479"/>
    <lineage>
        <taxon>Bacteria</taxon>
        <taxon>Pseudomonadati</taxon>
        <taxon>Bacteroidota</taxon>
        <taxon>Flavobacteriia</taxon>
        <taxon>Flavobacteriales</taxon>
        <taxon>Crocinitomicaceae</taxon>
        <taxon>Taishania</taxon>
    </lineage>
</organism>
<accession>A0A8J6U1D1</accession>
<proteinExistence type="predicted"/>
<dbReference type="Proteomes" id="UP000652681">
    <property type="component" value="Unassembled WGS sequence"/>
</dbReference>
<dbReference type="Pfam" id="PF24722">
    <property type="entry name" value="DUF7674"/>
    <property type="match status" value="1"/>
</dbReference>
<dbReference type="EMBL" id="JACVEL010000019">
    <property type="protein sequence ID" value="MBC9813898.1"/>
    <property type="molecule type" value="Genomic_DNA"/>
</dbReference>
<name>A0A8J6U1D1_9FLAO</name>
<reference evidence="2" key="1">
    <citation type="submission" date="2020-09" db="EMBL/GenBank/DDBJ databases">
        <title>Taishania pollutisoli gen. nov., sp. nov., Isolated from Tetrabromobisphenol A-Contaminated Soil.</title>
        <authorList>
            <person name="Chen Q."/>
        </authorList>
    </citation>
    <scope>NUCLEOTIDE SEQUENCE</scope>
    <source>
        <strain evidence="2">CZZ-1</strain>
    </source>
</reference>
<evidence type="ECO:0000313" key="2">
    <source>
        <dbReference type="EMBL" id="MBC9813898.1"/>
    </source>
</evidence>
<comment type="caution">
    <text evidence="2">The sequence shown here is derived from an EMBL/GenBank/DDBJ whole genome shotgun (WGS) entry which is preliminary data.</text>
</comment>
<dbReference type="AlphaFoldDB" id="A0A8J6U1D1"/>
<dbReference type="InterPro" id="IPR056091">
    <property type="entry name" value="DUF7674"/>
</dbReference>
<protein>
    <recommendedName>
        <fullName evidence="1">DUF7674 domain-containing protein</fullName>
    </recommendedName>
</protein>
<sequence length="119" mass="13991">MKTTIITTVQEWIPESEQWFEELFREQDAVSDYSVLKKLAEVCIEYFKSTNVADTDTANEIIKVVSMLYQSSNQYTRNAIENEFLRELSMDESPASLKKHLTFLPIELRKEYIKTILEN</sequence>
<evidence type="ECO:0000313" key="3">
    <source>
        <dbReference type="Proteomes" id="UP000652681"/>
    </source>
</evidence>
<keyword evidence="3" id="KW-1185">Reference proteome</keyword>
<evidence type="ECO:0000259" key="1">
    <source>
        <dbReference type="Pfam" id="PF24722"/>
    </source>
</evidence>
<dbReference type="RefSeq" id="WP_216714807.1">
    <property type="nucleotide sequence ID" value="NZ_JACVEL010000019.1"/>
</dbReference>
<gene>
    <name evidence="2" type="ORF">H9Y05_15585</name>
</gene>
<feature type="domain" description="DUF7674" evidence="1">
    <location>
        <begin position="8"/>
        <end position="115"/>
    </location>
</feature>